<dbReference type="InterPro" id="IPR000192">
    <property type="entry name" value="Aminotrans_V_dom"/>
</dbReference>
<dbReference type="Pfam" id="PF00266">
    <property type="entry name" value="Aminotran_5"/>
    <property type="match status" value="1"/>
</dbReference>
<organism evidence="3 4">
    <name type="scientific">Gluconobacter aidae</name>
    <dbReference type="NCBI Taxonomy" id="2662454"/>
    <lineage>
        <taxon>Bacteria</taxon>
        <taxon>Pseudomonadati</taxon>
        <taxon>Pseudomonadota</taxon>
        <taxon>Alphaproteobacteria</taxon>
        <taxon>Acetobacterales</taxon>
        <taxon>Acetobacteraceae</taxon>
        <taxon>Gluconobacter</taxon>
    </lineage>
</organism>
<dbReference type="InterPro" id="IPR015422">
    <property type="entry name" value="PyrdxlP-dep_Trfase_small"/>
</dbReference>
<dbReference type="Gene3D" id="3.40.640.10">
    <property type="entry name" value="Type I PLP-dependent aspartate aminotransferase-like (Major domain)"/>
    <property type="match status" value="1"/>
</dbReference>
<protein>
    <submittedName>
        <fullName evidence="3">Aminotransferase class V-fold PLP-dependent enzyme</fullName>
    </submittedName>
</protein>
<feature type="domain" description="Aminotransferase class V" evidence="2">
    <location>
        <begin position="34"/>
        <end position="290"/>
    </location>
</feature>
<dbReference type="Proteomes" id="UP000432209">
    <property type="component" value="Unassembled WGS sequence"/>
</dbReference>
<dbReference type="SUPFAM" id="SSF53383">
    <property type="entry name" value="PLP-dependent transferases"/>
    <property type="match status" value="1"/>
</dbReference>
<dbReference type="InterPro" id="IPR015424">
    <property type="entry name" value="PyrdxlP-dep_Trfase"/>
</dbReference>
<keyword evidence="3" id="KW-0032">Aminotransferase</keyword>
<dbReference type="PANTHER" id="PTHR43586:SF15">
    <property type="entry name" value="BLR3095 PROTEIN"/>
    <property type="match status" value="1"/>
</dbReference>
<evidence type="ECO:0000313" key="4">
    <source>
        <dbReference type="Proteomes" id="UP000432209"/>
    </source>
</evidence>
<keyword evidence="4" id="KW-1185">Reference proteome</keyword>
<sequence length="373" mass="40092">MMRDLISVPESLAYYDCAHMGLVPKTAFDAAAAGMAVRGRPWLNSGADALADTLRKQVAQMLGADAAGISIVPSTSYAMAFAARVLSPKEGRILALAGEHPSQILPWKRLNAEAGVRLEQIPAPREGNWTQAVLDCLDDDVSVLCLPQCHWLDGAALDLERIAGAARSVGARLVIDATQSAGARRLDLAAIRPDIVALSGYKWLLGPMGVSYLYVAPALRDALPLEDRLSSMETQPGWLDAPDNVRYPTGWKGAGQRFDAGGVLNPIQLSIACEGVRTVAGIGVDVIENELGRRNRALIAAHPDIPFGNRAEPSHILSVGVDDLPFIRDAMTRTGVAASIRGRILRFSGHLWNDDGDTERLHDLLSIIRSRTC</sequence>
<dbReference type="RefSeq" id="WP_153430966.1">
    <property type="nucleotide sequence ID" value="NZ_WIPH01000017.1"/>
</dbReference>
<gene>
    <name evidence="3" type="ORF">GFJ39_08720</name>
</gene>
<dbReference type="InterPro" id="IPR015421">
    <property type="entry name" value="PyrdxlP-dep_Trfase_major"/>
</dbReference>
<proteinExistence type="predicted"/>
<dbReference type="EMBL" id="WIPH01000017">
    <property type="protein sequence ID" value="MQR99287.1"/>
    <property type="molecule type" value="Genomic_DNA"/>
</dbReference>
<keyword evidence="1" id="KW-0663">Pyridoxal phosphate</keyword>
<comment type="caution">
    <text evidence="3">The sequence shown here is derived from an EMBL/GenBank/DDBJ whole genome shotgun (WGS) entry which is preliminary data.</text>
</comment>
<keyword evidence="3" id="KW-0808">Transferase</keyword>
<evidence type="ECO:0000313" key="3">
    <source>
        <dbReference type="EMBL" id="MQR99287.1"/>
    </source>
</evidence>
<dbReference type="GO" id="GO:0008483">
    <property type="term" value="F:transaminase activity"/>
    <property type="evidence" value="ECO:0007669"/>
    <property type="project" value="UniProtKB-KW"/>
</dbReference>
<name>A0A7X1SQG6_9PROT</name>
<evidence type="ECO:0000259" key="2">
    <source>
        <dbReference type="Pfam" id="PF00266"/>
    </source>
</evidence>
<dbReference type="AlphaFoldDB" id="A0A7X1SQG6"/>
<accession>A0A7X1SQG6</accession>
<evidence type="ECO:0000256" key="1">
    <source>
        <dbReference type="ARBA" id="ARBA00022898"/>
    </source>
</evidence>
<dbReference type="PANTHER" id="PTHR43586">
    <property type="entry name" value="CYSTEINE DESULFURASE"/>
    <property type="match status" value="1"/>
</dbReference>
<dbReference type="Gene3D" id="3.90.1150.10">
    <property type="entry name" value="Aspartate Aminotransferase, domain 1"/>
    <property type="match status" value="1"/>
</dbReference>
<reference evidence="3 4" key="1">
    <citation type="submission" date="2019-10" db="EMBL/GenBank/DDBJ databases">
        <title>Gluconobacter aidae sp. nov., a novel species of acetic acid bacteria isolated in Thailand.</title>
        <authorList>
            <person name="Yukphan P."/>
            <person name="Charoenyingcharoen P."/>
            <person name="Malimas S."/>
            <person name="Muramatsu Y."/>
            <person name="Nakagawa Y."/>
            <person name="Tanasupawat S."/>
            <person name="Yamada Y."/>
        </authorList>
    </citation>
    <scope>NUCLEOTIDE SEQUENCE [LARGE SCALE GENOMIC DNA]</scope>
    <source>
        <strain evidence="3 4">AC10</strain>
    </source>
</reference>